<keyword evidence="2" id="KW-0378">Hydrolase</keyword>
<evidence type="ECO:0000256" key="3">
    <source>
        <dbReference type="ARBA" id="ARBA00022840"/>
    </source>
</evidence>
<proteinExistence type="predicted"/>
<dbReference type="AlphaFoldDB" id="A0A939BWQ9"/>
<gene>
    <name evidence="5" type="ORF">JK386_15500</name>
</gene>
<feature type="domain" description="Carboxyltransferase" evidence="4">
    <location>
        <begin position="29"/>
        <end position="287"/>
    </location>
</feature>
<dbReference type="SMART" id="SM00797">
    <property type="entry name" value="AHS2"/>
    <property type="match status" value="1"/>
</dbReference>
<dbReference type="RefSeq" id="WP_205292615.1">
    <property type="nucleotide sequence ID" value="NZ_CP074406.1"/>
</dbReference>
<evidence type="ECO:0000259" key="4">
    <source>
        <dbReference type="SMART" id="SM00797"/>
    </source>
</evidence>
<accession>A0A939BWQ9</accession>
<keyword evidence="3" id="KW-0067">ATP-binding</keyword>
<dbReference type="EMBL" id="JAERTX010000015">
    <property type="protein sequence ID" value="MBM9461306.1"/>
    <property type="molecule type" value="Genomic_DNA"/>
</dbReference>
<dbReference type="Gene3D" id="2.40.100.10">
    <property type="entry name" value="Cyclophilin-like"/>
    <property type="match status" value="1"/>
</dbReference>
<dbReference type="SUPFAM" id="SSF50891">
    <property type="entry name" value="Cyclophilin-like"/>
    <property type="match status" value="1"/>
</dbReference>
<evidence type="ECO:0000313" key="6">
    <source>
        <dbReference type="Proteomes" id="UP000663791"/>
    </source>
</evidence>
<comment type="caution">
    <text evidence="5">The sequence shown here is derived from an EMBL/GenBank/DDBJ whole genome shotgun (WGS) entry which is preliminary data.</text>
</comment>
<organism evidence="5 6">
    <name type="scientific">Nocardioides faecalis</name>
    <dbReference type="NCBI Taxonomy" id="2803858"/>
    <lineage>
        <taxon>Bacteria</taxon>
        <taxon>Bacillati</taxon>
        <taxon>Actinomycetota</taxon>
        <taxon>Actinomycetes</taxon>
        <taxon>Propionibacteriales</taxon>
        <taxon>Nocardioidaceae</taxon>
        <taxon>Nocardioides</taxon>
    </lineage>
</organism>
<keyword evidence="6" id="KW-1185">Reference proteome</keyword>
<dbReference type="InterPro" id="IPR029000">
    <property type="entry name" value="Cyclophilin-like_dom_sf"/>
</dbReference>
<dbReference type="GO" id="GO:0016787">
    <property type="term" value="F:hydrolase activity"/>
    <property type="evidence" value="ECO:0007669"/>
    <property type="project" value="UniProtKB-KW"/>
</dbReference>
<evidence type="ECO:0000313" key="5">
    <source>
        <dbReference type="EMBL" id="MBM9461306.1"/>
    </source>
</evidence>
<dbReference type="InterPro" id="IPR003778">
    <property type="entry name" value="CT_A_B"/>
</dbReference>
<reference evidence="5" key="1">
    <citation type="submission" date="2021-01" db="EMBL/GenBank/DDBJ databases">
        <title>Novel species in genus Nocardioides.</title>
        <authorList>
            <person name="Zhang G."/>
        </authorList>
    </citation>
    <scope>NUCLEOTIDE SEQUENCE</scope>
    <source>
        <strain evidence="5">Zg-536</strain>
    </source>
</reference>
<dbReference type="PANTHER" id="PTHR43309">
    <property type="entry name" value="5-OXOPROLINASE SUBUNIT C"/>
    <property type="match status" value="1"/>
</dbReference>
<dbReference type="GO" id="GO:0005524">
    <property type="term" value="F:ATP binding"/>
    <property type="evidence" value="ECO:0007669"/>
    <property type="project" value="UniProtKB-KW"/>
</dbReference>
<sequence>MSAAGRALVVRAVSGPVLVQDAGRPGHAAIGVGASGAADRASYALGNRLVGNEAGAACLEIVLGGLEVEATATTWVCVTGAPAPLLLDGRAEPSGAVLALRPGARLRLDVPASGLRSYLAVRGGLDVPMVLGSRSRDTLAGLGPAPLAPGDVLAVGDRAAASPLVDAVPATSYDDTPVLRVVPGPRADRVADLARLVEECWRVGAASDRVGLRLEGRGLELVPDRGELPSEGALRGAIQVPPDGGPVVFGPDHPVTGGYPVAAVVLDADTDRLAQLRPGTDLRFRWA</sequence>
<keyword evidence="1" id="KW-0547">Nucleotide-binding</keyword>
<name>A0A939BWQ9_9ACTN</name>
<dbReference type="Pfam" id="PF02626">
    <property type="entry name" value="CT_A_B"/>
    <property type="match status" value="1"/>
</dbReference>
<dbReference type="PANTHER" id="PTHR43309:SF3">
    <property type="entry name" value="5-OXOPROLINASE SUBUNIT C"/>
    <property type="match status" value="1"/>
</dbReference>
<dbReference type="NCBIfam" id="TIGR00724">
    <property type="entry name" value="urea_amlyse_rel"/>
    <property type="match status" value="1"/>
</dbReference>
<evidence type="ECO:0000256" key="2">
    <source>
        <dbReference type="ARBA" id="ARBA00022801"/>
    </source>
</evidence>
<dbReference type="InterPro" id="IPR052708">
    <property type="entry name" value="PxpC"/>
</dbReference>
<dbReference type="Proteomes" id="UP000663791">
    <property type="component" value="Unassembled WGS sequence"/>
</dbReference>
<protein>
    <submittedName>
        <fullName evidence="5">Biotin-dependent carboxyltransferase family protein</fullName>
    </submittedName>
</protein>
<evidence type="ECO:0000256" key="1">
    <source>
        <dbReference type="ARBA" id="ARBA00022741"/>
    </source>
</evidence>